<keyword evidence="5 6" id="KW-0269">Exonuclease</keyword>
<dbReference type="InterPro" id="IPR037004">
    <property type="entry name" value="Exonuc_VII_ssu_sf"/>
</dbReference>
<dbReference type="NCBIfam" id="TIGR01280">
    <property type="entry name" value="xseB"/>
    <property type="match status" value="1"/>
</dbReference>
<evidence type="ECO:0000256" key="7">
    <source>
        <dbReference type="SAM" id="MobiDB-lite"/>
    </source>
</evidence>
<keyword evidence="9" id="KW-1185">Reference proteome</keyword>
<keyword evidence="4 6" id="KW-0378">Hydrolase</keyword>
<dbReference type="SUPFAM" id="SSF116842">
    <property type="entry name" value="XseB-like"/>
    <property type="match status" value="1"/>
</dbReference>
<keyword evidence="3 6" id="KW-0540">Nuclease</keyword>
<comment type="subcellular location">
    <subcellularLocation>
        <location evidence="6">Cytoplasm</location>
    </subcellularLocation>
</comment>
<dbReference type="RefSeq" id="WP_243376681.1">
    <property type="nucleotide sequence ID" value="NZ_JAKZJU020000001.1"/>
</dbReference>
<feature type="compositionally biased region" description="Basic and acidic residues" evidence="7">
    <location>
        <begin position="68"/>
        <end position="93"/>
    </location>
</feature>
<dbReference type="EMBL" id="JAKZJU020000001">
    <property type="protein sequence ID" value="MDL2059431.1"/>
    <property type="molecule type" value="Genomic_DNA"/>
</dbReference>
<keyword evidence="2 6" id="KW-0963">Cytoplasm</keyword>
<name>A0ABT7INH2_9BURK</name>
<evidence type="ECO:0000256" key="6">
    <source>
        <dbReference type="HAMAP-Rule" id="MF_00337"/>
    </source>
</evidence>
<dbReference type="EC" id="3.1.11.6" evidence="6"/>
<feature type="region of interest" description="Disordered" evidence="7">
    <location>
        <begin position="68"/>
        <end position="109"/>
    </location>
</feature>
<evidence type="ECO:0000256" key="4">
    <source>
        <dbReference type="ARBA" id="ARBA00022801"/>
    </source>
</evidence>
<sequence length="109" mass="12050">MSAEARIAAKKLTYEQAVDELEELVARMEEGNLPLEESLEAYRRGMELTRFCRGKLSRAEKEIKKLEADGELSPLKDSELRADSASRVPERPDAVSGASPAAPDDDVPF</sequence>
<dbReference type="InterPro" id="IPR003761">
    <property type="entry name" value="Exonuc_VII_S"/>
</dbReference>
<proteinExistence type="inferred from homology"/>
<dbReference type="GO" id="GO:0008855">
    <property type="term" value="F:exodeoxyribonuclease VII activity"/>
    <property type="evidence" value="ECO:0007669"/>
    <property type="project" value="UniProtKB-EC"/>
</dbReference>
<gene>
    <name evidence="6 8" type="primary">xseB</name>
    <name evidence="8" type="ORF">MUN46_005735</name>
</gene>
<evidence type="ECO:0000313" key="9">
    <source>
        <dbReference type="Proteomes" id="UP001165481"/>
    </source>
</evidence>
<evidence type="ECO:0000256" key="1">
    <source>
        <dbReference type="ARBA" id="ARBA00009998"/>
    </source>
</evidence>
<comment type="caution">
    <text evidence="8">The sequence shown here is derived from an EMBL/GenBank/DDBJ whole genome shotgun (WGS) entry which is preliminary data.</text>
</comment>
<comment type="catalytic activity">
    <reaction evidence="6">
        <text>Exonucleolytic cleavage in either 5'- to 3'- or 3'- to 5'-direction to yield nucleoside 5'-phosphates.</text>
        <dbReference type="EC" id="3.1.11.6"/>
    </reaction>
</comment>
<evidence type="ECO:0000256" key="5">
    <source>
        <dbReference type="ARBA" id="ARBA00022839"/>
    </source>
</evidence>
<comment type="function">
    <text evidence="6">Bidirectionally degrades single-stranded DNA into large acid-insoluble oligonucleotides, which are then degraded further into small acid-soluble oligonucleotides.</text>
</comment>
<evidence type="ECO:0000313" key="8">
    <source>
        <dbReference type="EMBL" id="MDL2059431.1"/>
    </source>
</evidence>
<dbReference type="PANTHER" id="PTHR34137">
    <property type="entry name" value="EXODEOXYRIBONUCLEASE 7 SMALL SUBUNIT"/>
    <property type="match status" value="1"/>
</dbReference>
<dbReference type="Gene3D" id="1.10.287.1040">
    <property type="entry name" value="Exonuclease VII, small subunit"/>
    <property type="match status" value="1"/>
</dbReference>
<evidence type="ECO:0000256" key="2">
    <source>
        <dbReference type="ARBA" id="ARBA00022490"/>
    </source>
</evidence>
<organism evidence="8 9">
    <name type="scientific">Mesosutterella faecium</name>
    <dbReference type="NCBI Taxonomy" id="2925194"/>
    <lineage>
        <taxon>Bacteria</taxon>
        <taxon>Pseudomonadati</taxon>
        <taxon>Pseudomonadota</taxon>
        <taxon>Betaproteobacteria</taxon>
        <taxon>Burkholderiales</taxon>
        <taxon>Sutterellaceae</taxon>
        <taxon>Mesosutterella</taxon>
    </lineage>
</organism>
<reference evidence="8" key="1">
    <citation type="submission" date="2023-03" db="EMBL/GenBank/DDBJ databases">
        <title>Mesosutterella sp. nov. isolated from porcine feces.</title>
        <authorList>
            <person name="Yu S."/>
        </authorList>
    </citation>
    <scope>NUCLEOTIDE SEQUENCE</scope>
    <source>
        <strain evidence="8">AGMB02718</strain>
    </source>
</reference>
<comment type="similarity">
    <text evidence="1 6">Belongs to the XseB family.</text>
</comment>
<dbReference type="Proteomes" id="UP001165481">
    <property type="component" value="Unassembled WGS sequence"/>
</dbReference>
<comment type="subunit">
    <text evidence="6">Heterooligomer composed of large and small subunits.</text>
</comment>
<accession>A0ABT7INH2</accession>
<dbReference type="PANTHER" id="PTHR34137:SF1">
    <property type="entry name" value="EXODEOXYRIBONUCLEASE 7 SMALL SUBUNIT"/>
    <property type="match status" value="1"/>
</dbReference>
<dbReference type="Pfam" id="PF02609">
    <property type="entry name" value="Exonuc_VII_S"/>
    <property type="match status" value="1"/>
</dbReference>
<protein>
    <recommendedName>
        <fullName evidence="6">Exodeoxyribonuclease 7 small subunit</fullName>
        <ecNumber evidence="6">3.1.11.6</ecNumber>
    </recommendedName>
    <alternativeName>
        <fullName evidence="6">Exodeoxyribonuclease VII small subunit</fullName>
        <shortName evidence="6">Exonuclease VII small subunit</shortName>
    </alternativeName>
</protein>
<evidence type="ECO:0000256" key="3">
    <source>
        <dbReference type="ARBA" id="ARBA00022722"/>
    </source>
</evidence>
<dbReference type="HAMAP" id="MF_00337">
    <property type="entry name" value="Exonuc_7_S"/>
    <property type="match status" value="1"/>
</dbReference>